<evidence type="ECO:0000259" key="2">
    <source>
        <dbReference type="Pfam" id="PF01551"/>
    </source>
</evidence>
<dbReference type="Gene3D" id="2.70.70.10">
    <property type="entry name" value="Glucose Permease (Domain IIA)"/>
    <property type="match status" value="1"/>
</dbReference>
<evidence type="ECO:0000313" key="3">
    <source>
        <dbReference type="EMBL" id="ACH39388.1"/>
    </source>
</evidence>
<proteinExistence type="predicted"/>
<dbReference type="SUPFAM" id="SSF51261">
    <property type="entry name" value="Duplicated hybrid motif"/>
    <property type="match status" value="1"/>
</dbReference>
<reference evidence="3 4" key="2">
    <citation type="journal article" date="2010" name="BMC Genomics">
        <title>The genome of Geobacter bemidjiensis, exemplar for the subsurface clade of Geobacter species that predominate in Fe(III)-reducing subsurface environments.</title>
        <authorList>
            <person name="Aklujkar M."/>
            <person name="Young N.D."/>
            <person name="Holmes D."/>
            <person name="Chavan M."/>
            <person name="Risso C."/>
            <person name="Kiss H.E."/>
            <person name="Han C.S."/>
            <person name="Land M.L."/>
            <person name="Lovley D.R."/>
        </authorList>
    </citation>
    <scope>NUCLEOTIDE SEQUENCE [LARGE SCALE GENOMIC DNA]</scope>
    <source>
        <strain evidence="4">ATCC BAA-1014 / DSM 16622 / JCM 12645 / Bem</strain>
    </source>
</reference>
<dbReference type="Pfam" id="PF01551">
    <property type="entry name" value="Peptidase_M23"/>
    <property type="match status" value="1"/>
</dbReference>
<name>B5EF79_CITBB</name>
<dbReference type="Proteomes" id="UP000008825">
    <property type="component" value="Chromosome"/>
</dbReference>
<accession>B5EF79</accession>
<gene>
    <name evidence="3" type="ordered locus">Gbem_2376</name>
</gene>
<keyword evidence="1" id="KW-0732">Signal</keyword>
<evidence type="ECO:0000313" key="4">
    <source>
        <dbReference type="Proteomes" id="UP000008825"/>
    </source>
</evidence>
<dbReference type="STRING" id="404380.Gbem_2376"/>
<dbReference type="AlphaFoldDB" id="B5EF79"/>
<dbReference type="InterPro" id="IPR050570">
    <property type="entry name" value="Cell_wall_metabolism_enzyme"/>
</dbReference>
<dbReference type="CDD" id="cd12797">
    <property type="entry name" value="M23_peptidase"/>
    <property type="match status" value="1"/>
</dbReference>
<reference evidence="3 4" key="1">
    <citation type="submission" date="2008-07" db="EMBL/GenBank/DDBJ databases">
        <title>Complete sequence of Geobacter bemidjiensis BEM.</title>
        <authorList>
            <consortium name="US DOE Joint Genome Institute"/>
            <person name="Lucas S."/>
            <person name="Copeland A."/>
            <person name="Lapidus A."/>
            <person name="Glavina del Rio T."/>
            <person name="Dalin E."/>
            <person name="Tice H."/>
            <person name="Bruce D."/>
            <person name="Goodwin L."/>
            <person name="Pitluck S."/>
            <person name="Kiss H."/>
            <person name="Brettin T."/>
            <person name="Detter J.C."/>
            <person name="Han C."/>
            <person name="Kuske C.R."/>
            <person name="Schmutz J."/>
            <person name="Larimer F."/>
            <person name="Land M."/>
            <person name="Hauser L."/>
            <person name="Kyrpides N."/>
            <person name="Lykidis A."/>
            <person name="Lovley D."/>
            <person name="Richardson P."/>
        </authorList>
    </citation>
    <scope>NUCLEOTIDE SEQUENCE [LARGE SCALE GENOMIC DNA]</scope>
    <source>
        <strain evidence="4">ATCC BAA-1014 / DSM 16622 / JCM 12645 / Bem</strain>
    </source>
</reference>
<dbReference type="GO" id="GO:0004222">
    <property type="term" value="F:metalloendopeptidase activity"/>
    <property type="evidence" value="ECO:0007669"/>
    <property type="project" value="TreeGrafter"/>
</dbReference>
<dbReference type="EMBL" id="CP001124">
    <property type="protein sequence ID" value="ACH39388.1"/>
    <property type="molecule type" value="Genomic_DNA"/>
</dbReference>
<organism evidence="3 4">
    <name type="scientific">Citrifermentans bemidjiense (strain ATCC BAA-1014 / DSM 16622 / JCM 12645 / Bem)</name>
    <name type="common">Geobacter bemidjiensis</name>
    <dbReference type="NCBI Taxonomy" id="404380"/>
    <lineage>
        <taxon>Bacteria</taxon>
        <taxon>Pseudomonadati</taxon>
        <taxon>Thermodesulfobacteriota</taxon>
        <taxon>Desulfuromonadia</taxon>
        <taxon>Geobacterales</taxon>
        <taxon>Geobacteraceae</taxon>
        <taxon>Citrifermentans</taxon>
    </lineage>
</organism>
<dbReference type="RefSeq" id="WP_012530809.1">
    <property type="nucleotide sequence ID" value="NC_011146.1"/>
</dbReference>
<dbReference type="PANTHER" id="PTHR21666">
    <property type="entry name" value="PEPTIDASE-RELATED"/>
    <property type="match status" value="1"/>
</dbReference>
<dbReference type="HOGENOM" id="CLU_1413363_0_0_7"/>
<dbReference type="KEGG" id="gbm:Gbem_2376"/>
<dbReference type="PANTHER" id="PTHR21666:SF270">
    <property type="entry name" value="MUREIN HYDROLASE ACTIVATOR ENVC"/>
    <property type="match status" value="1"/>
</dbReference>
<sequence length="186" mass="19518">MRVLPIAAFVLCTFPAVALADLALPVDGVVTSGVGWRVDPFGSGKLAFHRGIDIAVPVGTPVRATRKGRVVFAGERRGYGATVVVEHGNGDRTLYGHNVSVKVSAGELVKAGDVLSYSGNTGRSTGPHVHYELLASGRPSVEEVAAFEVAEETPAPTGSQRRALEQKMEESLELLLTTIRGNLTGG</sequence>
<keyword evidence="4" id="KW-1185">Reference proteome</keyword>
<protein>
    <submittedName>
        <fullName evidence="3">Zinc metalloendopeptidase, M23 family</fullName>
    </submittedName>
</protein>
<dbReference type="InterPro" id="IPR011055">
    <property type="entry name" value="Dup_hybrid_motif"/>
</dbReference>
<feature type="signal peptide" evidence="1">
    <location>
        <begin position="1"/>
        <end position="20"/>
    </location>
</feature>
<dbReference type="OrthoDB" id="9815245at2"/>
<feature type="chain" id="PRO_5002829848" evidence="1">
    <location>
        <begin position="21"/>
        <end position="186"/>
    </location>
</feature>
<dbReference type="InterPro" id="IPR016047">
    <property type="entry name" value="M23ase_b-sheet_dom"/>
</dbReference>
<dbReference type="eggNOG" id="COG0739">
    <property type="taxonomic scope" value="Bacteria"/>
</dbReference>
<feature type="domain" description="M23ase beta-sheet core" evidence="2">
    <location>
        <begin position="48"/>
        <end position="139"/>
    </location>
</feature>
<evidence type="ECO:0000256" key="1">
    <source>
        <dbReference type="SAM" id="SignalP"/>
    </source>
</evidence>